<dbReference type="Pfam" id="PF02518">
    <property type="entry name" value="HATPase_c"/>
    <property type="match status" value="1"/>
</dbReference>
<sequence length="539" mass="60845">MNAPTDNIENLVRRFFPDAREQAARKEIFGLGEREIALIRELGQKLAGSEADIVDALHTYLERFEETRAILKDPVIAERTRQHQKQYFSQLLSGNLDEAYVLSRVRAGIAHQSQQLQMRWFFGSFAFFLDHLLPEVRRIAGDDLQKLADYNSVLIKLSLYDIAQTVSFFVHADRDKLRLFSTVFETNIEAVVIADVNGIILHGNKSVKTVTGYTPEEIEGIDLHALHAPQDNVLATTIWETVRDGGQWQGEIWLRRKQKKIFPAWMSATAVKDKKGTMTNIIAEFSDITAFKQTQDALARRTEELASSNHELEQFAYVASHDLQEPLRMVASYTQLLARRYKDKLDDDANEFIDFAVDGATRMQALINDLMMLSRIGTRGKLLEPCESGLALSRALANLRIAIEESGVVVTHDAMPSVVADVSQLTQLFQNLIGNALKFRGAHPLKIHVGVKRTIRDWEFSVRDNGIGIAPEHFERIFVIFQRLHSKQEYPGTGIGLAICKKIAERHGGHIWVESKPGEGTSFYFTFPARTGGEDHSGE</sequence>
<name>A0A1J5QRC2_9ZZZZ</name>
<dbReference type="PANTHER" id="PTHR43304:SF1">
    <property type="entry name" value="PAC DOMAIN-CONTAINING PROTEIN"/>
    <property type="match status" value="1"/>
</dbReference>
<dbReference type="InterPro" id="IPR039379">
    <property type="entry name" value="Protoglobin_sensor_dom"/>
</dbReference>
<feature type="domain" description="PAC" evidence="8">
    <location>
        <begin position="248"/>
        <end position="300"/>
    </location>
</feature>
<dbReference type="CDD" id="cd00082">
    <property type="entry name" value="HisKA"/>
    <property type="match status" value="1"/>
</dbReference>
<dbReference type="GO" id="GO:0020037">
    <property type="term" value="F:heme binding"/>
    <property type="evidence" value="ECO:0007669"/>
    <property type="project" value="InterPro"/>
</dbReference>
<evidence type="ECO:0000256" key="1">
    <source>
        <dbReference type="ARBA" id="ARBA00000085"/>
    </source>
</evidence>
<dbReference type="PRINTS" id="PR00344">
    <property type="entry name" value="BCTRLSENSOR"/>
</dbReference>
<evidence type="ECO:0000313" key="9">
    <source>
        <dbReference type="EMBL" id="OIQ80043.1"/>
    </source>
</evidence>
<dbReference type="InterPro" id="IPR052162">
    <property type="entry name" value="Sensor_kinase/Photoreceptor"/>
</dbReference>
<proteinExistence type="predicted"/>
<dbReference type="Gene3D" id="3.30.565.10">
    <property type="entry name" value="Histidine kinase-like ATPase, C-terminal domain"/>
    <property type="match status" value="1"/>
</dbReference>
<evidence type="ECO:0000259" key="8">
    <source>
        <dbReference type="PROSITE" id="PS50113"/>
    </source>
</evidence>
<feature type="domain" description="PAS" evidence="7">
    <location>
        <begin position="176"/>
        <end position="245"/>
    </location>
</feature>
<evidence type="ECO:0000259" key="7">
    <source>
        <dbReference type="PROSITE" id="PS50112"/>
    </source>
</evidence>
<dbReference type="InterPro" id="IPR000700">
    <property type="entry name" value="PAS-assoc_C"/>
</dbReference>
<dbReference type="InterPro" id="IPR005467">
    <property type="entry name" value="His_kinase_dom"/>
</dbReference>
<reference evidence="9" key="1">
    <citation type="submission" date="2016-10" db="EMBL/GenBank/DDBJ databases">
        <title>Sequence of Gallionella enrichment culture.</title>
        <authorList>
            <person name="Poehlein A."/>
            <person name="Muehling M."/>
            <person name="Daniel R."/>
        </authorList>
    </citation>
    <scope>NUCLEOTIDE SEQUENCE</scope>
</reference>
<dbReference type="SUPFAM" id="SSF47384">
    <property type="entry name" value="Homodimeric domain of signal transducing histidine kinase"/>
    <property type="match status" value="1"/>
</dbReference>
<comment type="caution">
    <text evidence="9">The sequence shown here is derived from an EMBL/GenBank/DDBJ whole genome shotgun (WGS) entry which is preliminary data.</text>
</comment>
<dbReference type="EMBL" id="MLJW01001117">
    <property type="protein sequence ID" value="OIQ80043.1"/>
    <property type="molecule type" value="Genomic_DNA"/>
</dbReference>
<dbReference type="PROSITE" id="PS50113">
    <property type="entry name" value="PAC"/>
    <property type="match status" value="1"/>
</dbReference>
<dbReference type="PROSITE" id="PS50112">
    <property type="entry name" value="PAS"/>
    <property type="match status" value="1"/>
</dbReference>
<keyword evidence="3" id="KW-0597">Phosphoprotein</keyword>
<dbReference type="InterPro" id="IPR035965">
    <property type="entry name" value="PAS-like_dom_sf"/>
</dbReference>
<evidence type="ECO:0000256" key="2">
    <source>
        <dbReference type="ARBA" id="ARBA00012438"/>
    </source>
</evidence>
<dbReference type="NCBIfam" id="TIGR00229">
    <property type="entry name" value="sensory_box"/>
    <property type="match status" value="1"/>
</dbReference>
<feature type="domain" description="Histidine kinase" evidence="6">
    <location>
        <begin position="318"/>
        <end position="531"/>
    </location>
</feature>
<accession>A0A1J5QRC2</accession>
<dbReference type="SMART" id="SM00387">
    <property type="entry name" value="HATPase_c"/>
    <property type="match status" value="1"/>
</dbReference>
<dbReference type="InterPro" id="IPR036097">
    <property type="entry name" value="HisK_dim/P_sf"/>
</dbReference>
<dbReference type="SUPFAM" id="SSF46458">
    <property type="entry name" value="Globin-like"/>
    <property type="match status" value="1"/>
</dbReference>
<dbReference type="Gene3D" id="1.10.490.10">
    <property type="entry name" value="Globins"/>
    <property type="match status" value="1"/>
</dbReference>
<evidence type="ECO:0000256" key="3">
    <source>
        <dbReference type="ARBA" id="ARBA00022553"/>
    </source>
</evidence>
<dbReference type="AlphaFoldDB" id="A0A1J5QRC2"/>
<keyword evidence="4 9" id="KW-0808">Transferase</keyword>
<dbReference type="EC" id="2.7.13.3" evidence="2"/>
<dbReference type="Pfam" id="PF00512">
    <property type="entry name" value="HisKA"/>
    <property type="match status" value="1"/>
</dbReference>
<protein>
    <recommendedName>
        <fullName evidence="2">histidine kinase</fullName>
        <ecNumber evidence="2">2.7.13.3</ecNumber>
    </recommendedName>
</protein>
<dbReference type="CDD" id="cd00130">
    <property type="entry name" value="PAS"/>
    <property type="match status" value="1"/>
</dbReference>
<organism evidence="9">
    <name type="scientific">mine drainage metagenome</name>
    <dbReference type="NCBI Taxonomy" id="410659"/>
    <lineage>
        <taxon>unclassified sequences</taxon>
        <taxon>metagenomes</taxon>
        <taxon>ecological metagenomes</taxon>
    </lineage>
</organism>
<dbReference type="GO" id="GO:0000155">
    <property type="term" value="F:phosphorelay sensor kinase activity"/>
    <property type="evidence" value="ECO:0007669"/>
    <property type="project" value="InterPro"/>
</dbReference>
<dbReference type="SMART" id="SM00091">
    <property type="entry name" value="PAS"/>
    <property type="match status" value="1"/>
</dbReference>
<evidence type="ECO:0000259" key="6">
    <source>
        <dbReference type="PROSITE" id="PS50109"/>
    </source>
</evidence>
<dbReference type="SMART" id="SM00388">
    <property type="entry name" value="HisKA"/>
    <property type="match status" value="1"/>
</dbReference>
<dbReference type="InterPro" id="IPR009050">
    <property type="entry name" value="Globin-like_sf"/>
</dbReference>
<evidence type="ECO:0000256" key="4">
    <source>
        <dbReference type="ARBA" id="ARBA00022679"/>
    </source>
</evidence>
<dbReference type="Gene3D" id="3.30.450.20">
    <property type="entry name" value="PAS domain"/>
    <property type="match status" value="1"/>
</dbReference>
<dbReference type="InterPro" id="IPR000014">
    <property type="entry name" value="PAS"/>
</dbReference>
<dbReference type="SUPFAM" id="SSF55785">
    <property type="entry name" value="PYP-like sensor domain (PAS domain)"/>
    <property type="match status" value="1"/>
</dbReference>
<dbReference type="InterPro" id="IPR044398">
    <property type="entry name" value="Globin-sensor_dom"/>
</dbReference>
<dbReference type="Pfam" id="PF13426">
    <property type="entry name" value="PAS_9"/>
    <property type="match status" value="1"/>
</dbReference>
<dbReference type="PROSITE" id="PS50109">
    <property type="entry name" value="HIS_KIN"/>
    <property type="match status" value="1"/>
</dbReference>
<gene>
    <name evidence="9" type="primary">cph1_43</name>
    <name evidence="9" type="ORF">GALL_382080</name>
</gene>
<dbReference type="Pfam" id="PF11563">
    <property type="entry name" value="Protoglobin"/>
    <property type="match status" value="1"/>
</dbReference>
<dbReference type="InterPro" id="IPR001610">
    <property type="entry name" value="PAC"/>
</dbReference>
<keyword evidence="5" id="KW-0418">Kinase</keyword>
<dbReference type="InterPro" id="IPR003594">
    <property type="entry name" value="HATPase_dom"/>
</dbReference>
<dbReference type="InterPro" id="IPR004358">
    <property type="entry name" value="Sig_transdc_His_kin-like_C"/>
</dbReference>
<dbReference type="PANTHER" id="PTHR43304">
    <property type="entry name" value="PHYTOCHROME-LIKE PROTEIN CPH1"/>
    <property type="match status" value="1"/>
</dbReference>
<dbReference type="GO" id="GO:0019825">
    <property type="term" value="F:oxygen binding"/>
    <property type="evidence" value="ECO:0007669"/>
    <property type="project" value="InterPro"/>
</dbReference>
<dbReference type="Gene3D" id="1.10.287.130">
    <property type="match status" value="1"/>
</dbReference>
<evidence type="ECO:0000256" key="5">
    <source>
        <dbReference type="ARBA" id="ARBA00022777"/>
    </source>
</evidence>
<dbReference type="InterPro" id="IPR036890">
    <property type="entry name" value="HATPase_C_sf"/>
</dbReference>
<comment type="catalytic activity">
    <reaction evidence="1">
        <text>ATP + protein L-histidine = ADP + protein N-phospho-L-histidine.</text>
        <dbReference type="EC" id="2.7.13.3"/>
    </reaction>
</comment>
<dbReference type="InterPro" id="IPR012292">
    <property type="entry name" value="Globin/Proto"/>
</dbReference>
<dbReference type="SMART" id="SM00086">
    <property type="entry name" value="PAC"/>
    <property type="match status" value="1"/>
</dbReference>
<dbReference type="CDD" id="cd01068">
    <property type="entry name" value="globin_sensor"/>
    <property type="match status" value="1"/>
</dbReference>
<dbReference type="InterPro" id="IPR003661">
    <property type="entry name" value="HisK_dim/P_dom"/>
</dbReference>
<dbReference type="FunFam" id="3.30.565.10:FF:000006">
    <property type="entry name" value="Sensor histidine kinase WalK"/>
    <property type="match status" value="1"/>
</dbReference>
<dbReference type="SUPFAM" id="SSF55874">
    <property type="entry name" value="ATPase domain of HSP90 chaperone/DNA topoisomerase II/histidine kinase"/>
    <property type="match status" value="1"/>
</dbReference>